<reference evidence="3" key="1">
    <citation type="submission" date="2011-03" db="EMBL/GenBank/DDBJ databases">
        <title>Draft genome sequence of Brevundimonas diminuta.</title>
        <authorList>
            <person name="Brown P.J.B."/>
            <person name="Buechlein A."/>
            <person name="Hemmerich C."/>
            <person name="Brun Y.V."/>
        </authorList>
    </citation>
    <scope>NUCLEOTIDE SEQUENCE [LARGE SCALE GENOMIC DNA]</scope>
    <source>
        <strain evidence="3">C19</strain>
    </source>
</reference>
<dbReference type="AlphaFoldDB" id="F4QMT7"/>
<gene>
    <name evidence="2" type="ORF">ABI_29450</name>
</gene>
<feature type="transmembrane region" description="Helical" evidence="1">
    <location>
        <begin position="65"/>
        <end position="86"/>
    </location>
</feature>
<sequence length="130" mass="13775">MRLLDLLSASHKLKDSKPYVMRALAGMAVFLMLSVFATLMTALLFASLLWLIYAEMLAAGVGSAFAGTLVAGLGLITIGLTAFAALRTWAAVRTDIDLVFNAQTPVVSKVADRVSNIAGAFISGLRSRRA</sequence>
<evidence type="ECO:0000256" key="1">
    <source>
        <dbReference type="SAM" id="Phobius"/>
    </source>
</evidence>
<proteinExistence type="predicted"/>
<feature type="transmembrane region" description="Helical" evidence="1">
    <location>
        <begin position="20"/>
        <end position="53"/>
    </location>
</feature>
<evidence type="ECO:0000313" key="2">
    <source>
        <dbReference type="EMBL" id="EGF91528.1"/>
    </source>
</evidence>
<keyword evidence="1" id="KW-1133">Transmembrane helix</keyword>
<dbReference type="HOGENOM" id="CLU_1933691_0_0_5"/>
<dbReference type="EMBL" id="GL883078">
    <property type="protein sequence ID" value="EGF91528.1"/>
    <property type="molecule type" value="Genomic_DNA"/>
</dbReference>
<evidence type="ECO:0000313" key="3">
    <source>
        <dbReference type="Proteomes" id="UP000006512"/>
    </source>
</evidence>
<organism evidence="2 3">
    <name type="scientific">Asticcacaulis biprosthecium C19</name>
    <dbReference type="NCBI Taxonomy" id="715226"/>
    <lineage>
        <taxon>Bacteria</taxon>
        <taxon>Pseudomonadati</taxon>
        <taxon>Pseudomonadota</taxon>
        <taxon>Alphaproteobacteria</taxon>
        <taxon>Caulobacterales</taxon>
        <taxon>Caulobacteraceae</taxon>
        <taxon>Asticcacaulis</taxon>
    </lineage>
</organism>
<name>F4QMT7_9CAUL</name>
<dbReference type="STRING" id="715226.ABI_29450"/>
<accession>F4QMT7</accession>
<dbReference type="Proteomes" id="UP000006512">
    <property type="component" value="Unassembled WGS sequence"/>
</dbReference>
<keyword evidence="1" id="KW-0812">Transmembrane</keyword>
<keyword evidence="1" id="KW-0472">Membrane</keyword>
<protein>
    <submittedName>
        <fullName evidence="2">Uncharacterized protein</fullName>
    </submittedName>
</protein>
<keyword evidence="3" id="KW-1185">Reference proteome</keyword>